<organism evidence="1 2">
    <name type="scientific">Vararia minispora EC-137</name>
    <dbReference type="NCBI Taxonomy" id="1314806"/>
    <lineage>
        <taxon>Eukaryota</taxon>
        <taxon>Fungi</taxon>
        <taxon>Dikarya</taxon>
        <taxon>Basidiomycota</taxon>
        <taxon>Agaricomycotina</taxon>
        <taxon>Agaricomycetes</taxon>
        <taxon>Russulales</taxon>
        <taxon>Lachnocladiaceae</taxon>
        <taxon>Vararia</taxon>
    </lineage>
</organism>
<dbReference type="Proteomes" id="UP000814128">
    <property type="component" value="Unassembled WGS sequence"/>
</dbReference>
<comment type="caution">
    <text evidence="1">The sequence shown here is derived from an EMBL/GenBank/DDBJ whole genome shotgun (WGS) entry which is preliminary data.</text>
</comment>
<reference evidence="1" key="2">
    <citation type="journal article" date="2022" name="New Phytol.">
        <title>Evolutionary transition to the ectomycorrhizal habit in the genomes of a hyperdiverse lineage of mushroom-forming fungi.</title>
        <authorList>
            <person name="Looney B."/>
            <person name="Miyauchi S."/>
            <person name="Morin E."/>
            <person name="Drula E."/>
            <person name="Courty P.E."/>
            <person name="Kohler A."/>
            <person name="Kuo A."/>
            <person name="LaButti K."/>
            <person name="Pangilinan J."/>
            <person name="Lipzen A."/>
            <person name="Riley R."/>
            <person name="Andreopoulos W."/>
            <person name="He G."/>
            <person name="Johnson J."/>
            <person name="Nolan M."/>
            <person name="Tritt A."/>
            <person name="Barry K.W."/>
            <person name="Grigoriev I.V."/>
            <person name="Nagy L.G."/>
            <person name="Hibbett D."/>
            <person name="Henrissat B."/>
            <person name="Matheny P.B."/>
            <person name="Labbe J."/>
            <person name="Martin F.M."/>
        </authorList>
    </citation>
    <scope>NUCLEOTIDE SEQUENCE</scope>
    <source>
        <strain evidence="1">EC-137</strain>
    </source>
</reference>
<sequence>DDEERFRRLSYLLEKSELYAKLLVDQIEKSRQARIASNGAASIKQTKSGRKRGKGGARAGAKRARADSIDEEPQAKRVKSDATAFEQPALLTGATLKDYQLEGVQWMVGLWENGVSGILADEMGLGKTIQTIAFIAYLRARIEAPFLVVCPLSVLHNWASEFEKFAPDVPVCIYHGPPEIRAKLREKTIPIPTSKTKDEPTLSNAPDFSTQLSTFPVVLTTFEIVIRDRMHLSKYEWGFVVVDEGHRLKNMDSTLMREIKKYHSATRLVLTGTPLQNNLAELWSLLNFILPDIFNDISAFQDWFNLPTLSQSISNEKSTHILNTLHSILKPFLLRRLKSDVERSLPPKKEYVLYAPLTQQQREMYDAIVGGGIRSLLAGGKQEPEELQADTTDDKTSRKLRRRRVDVEYNLDDSDEVYFKKLARGEIKNYRDRRDDSHGKTLEQLGKEHAQKTRMKKINNLHLQNAVMQLRKVCSHPYLFDWPIDEQTNQPIIDEELVNASGKMMVLERLLDELFARGHKVLVFSQFVTMLDVIEDWATEFKGWSLCRIDGSTPALDRRKEMDRFQNGGSVPDAPRLFLLSTRSGGLGINLTAADTVVFYDQDWNPQMDLQAQDRAHRIGQTRPVLVFRLLTKHTIESKIMQRAGQKRQLEALVIAKGRKFKMPLAANTKRESMAEMARGLLELESERIEVVPGTKAGRKDVLSDEALDALLDRSPEVFERRGAGWKEADLRRESTGERKARKVREGTEEVGAFEVYDAPVDEGNDTLGRMFGEEDEE</sequence>
<name>A0ACB8QMX0_9AGAM</name>
<evidence type="ECO:0000313" key="1">
    <source>
        <dbReference type="EMBL" id="KAI0033219.1"/>
    </source>
</evidence>
<reference evidence="1" key="1">
    <citation type="submission" date="2021-02" db="EMBL/GenBank/DDBJ databases">
        <authorList>
            <consortium name="DOE Joint Genome Institute"/>
            <person name="Ahrendt S."/>
            <person name="Looney B.P."/>
            <person name="Miyauchi S."/>
            <person name="Morin E."/>
            <person name="Drula E."/>
            <person name="Courty P.E."/>
            <person name="Chicoki N."/>
            <person name="Fauchery L."/>
            <person name="Kohler A."/>
            <person name="Kuo A."/>
            <person name="Labutti K."/>
            <person name="Pangilinan J."/>
            <person name="Lipzen A."/>
            <person name="Riley R."/>
            <person name="Andreopoulos W."/>
            <person name="He G."/>
            <person name="Johnson J."/>
            <person name="Barry K.W."/>
            <person name="Grigoriev I.V."/>
            <person name="Nagy L."/>
            <person name="Hibbett D."/>
            <person name="Henrissat B."/>
            <person name="Matheny P.B."/>
            <person name="Labbe J."/>
            <person name="Martin F."/>
        </authorList>
    </citation>
    <scope>NUCLEOTIDE SEQUENCE</scope>
    <source>
        <strain evidence="1">EC-137</strain>
    </source>
</reference>
<gene>
    <name evidence="1" type="ORF">K488DRAFT_23948</name>
</gene>
<accession>A0ACB8QMX0</accession>
<evidence type="ECO:0000313" key="2">
    <source>
        <dbReference type="Proteomes" id="UP000814128"/>
    </source>
</evidence>
<feature type="non-terminal residue" evidence="1">
    <location>
        <position position="1"/>
    </location>
</feature>
<protein>
    <submittedName>
        <fullName evidence="1">SNF2 family N-terminal domain-containing protein</fullName>
    </submittedName>
</protein>
<proteinExistence type="predicted"/>
<keyword evidence="2" id="KW-1185">Reference proteome</keyword>
<dbReference type="EMBL" id="MU273525">
    <property type="protein sequence ID" value="KAI0033219.1"/>
    <property type="molecule type" value="Genomic_DNA"/>
</dbReference>
<feature type="non-terminal residue" evidence="1">
    <location>
        <position position="778"/>
    </location>
</feature>